<name>A0A1W1UGV7_PEPAS</name>
<dbReference type="Gene3D" id="3.30.70.1290">
    <property type="entry name" value="Transposase IS200-like"/>
    <property type="match status" value="1"/>
</dbReference>
<dbReference type="GO" id="GO:0006313">
    <property type="term" value="P:DNA transposition"/>
    <property type="evidence" value="ECO:0007669"/>
    <property type="project" value="InterPro"/>
</dbReference>
<dbReference type="EMBL" id="FWWR01000009">
    <property type="protein sequence ID" value="SMB80326.1"/>
    <property type="molecule type" value="Genomic_DNA"/>
</dbReference>
<dbReference type="GO" id="GO:0043565">
    <property type="term" value="F:sequence-specific DNA binding"/>
    <property type="evidence" value="ECO:0007669"/>
    <property type="project" value="TreeGrafter"/>
</dbReference>
<dbReference type="Proteomes" id="UP000192368">
    <property type="component" value="Unassembled WGS sequence"/>
</dbReference>
<sequence>MENLPKRKRIRLDGYDYSSNGLYFITICADKKQKLFGDMNFTDRPNVILNSVGMAIDNILKDMSDVEVYIVMPNHVHFILEISNGGVSVPQFVRKLKSDVSRIAGKSVWQRSYYDRVIRDEKEHCNIYEYIENNAFTWDRDVYYV</sequence>
<dbReference type="STRING" id="573058.SAMN00017477_0223"/>
<evidence type="ECO:0000259" key="1">
    <source>
        <dbReference type="SMART" id="SM01321"/>
    </source>
</evidence>
<accession>A0A1W1UGV7</accession>
<proteinExistence type="predicted"/>
<dbReference type="SMART" id="SM01321">
    <property type="entry name" value="Y1_Tnp"/>
    <property type="match status" value="1"/>
</dbReference>
<dbReference type="SUPFAM" id="SSF143422">
    <property type="entry name" value="Transposase IS200-like"/>
    <property type="match status" value="1"/>
</dbReference>
<reference evidence="3" key="1">
    <citation type="submission" date="2017-04" db="EMBL/GenBank/DDBJ databases">
        <authorList>
            <person name="Varghese N."/>
            <person name="Submissions S."/>
        </authorList>
    </citation>
    <scope>NUCLEOTIDE SEQUENCE [LARGE SCALE GENOMIC DNA]</scope>
    <source>
        <strain evidence="3">DSM 20463</strain>
    </source>
</reference>
<feature type="domain" description="Transposase IS200-like" evidence="1">
    <location>
        <begin position="18"/>
        <end position="134"/>
    </location>
</feature>
<dbReference type="InterPro" id="IPR052715">
    <property type="entry name" value="RAYT_transposase"/>
</dbReference>
<gene>
    <name evidence="2" type="ORF">SAMN00017477_0223</name>
</gene>
<organism evidence="2 3">
    <name type="scientific">Peptoniphilus asaccharolyticus DSM 20463</name>
    <dbReference type="NCBI Taxonomy" id="573058"/>
    <lineage>
        <taxon>Bacteria</taxon>
        <taxon>Bacillati</taxon>
        <taxon>Bacillota</taxon>
        <taxon>Tissierellia</taxon>
        <taxon>Tissierellales</taxon>
        <taxon>Peptoniphilaceae</taxon>
        <taxon>Peptoniphilus</taxon>
    </lineage>
</organism>
<dbReference type="AlphaFoldDB" id="A0A1W1UGV7"/>
<dbReference type="RefSeq" id="WP_234989709.1">
    <property type="nucleotide sequence ID" value="NZ_FWWR01000009.1"/>
</dbReference>
<dbReference type="InterPro" id="IPR002686">
    <property type="entry name" value="Transposase_17"/>
</dbReference>
<dbReference type="InterPro" id="IPR036515">
    <property type="entry name" value="Transposase_17_sf"/>
</dbReference>
<keyword evidence="3" id="KW-1185">Reference proteome</keyword>
<evidence type="ECO:0000313" key="3">
    <source>
        <dbReference type="Proteomes" id="UP000192368"/>
    </source>
</evidence>
<dbReference type="PANTHER" id="PTHR36966:SF1">
    <property type="entry name" value="REP-ASSOCIATED TYROSINE TRANSPOSASE"/>
    <property type="match status" value="1"/>
</dbReference>
<evidence type="ECO:0000313" key="2">
    <source>
        <dbReference type="EMBL" id="SMB80326.1"/>
    </source>
</evidence>
<protein>
    <submittedName>
        <fullName evidence="2">REP element-mobilizing transposase RayT</fullName>
    </submittedName>
</protein>
<dbReference type="Pfam" id="PF01797">
    <property type="entry name" value="Y1_Tnp"/>
    <property type="match status" value="1"/>
</dbReference>
<dbReference type="PANTHER" id="PTHR36966">
    <property type="entry name" value="REP-ASSOCIATED TYROSINE TRANSPOSASE"/>
    <property type="match status" value="1"/>
</dbReference>
<dbReference type="GO" id="GO:0004803">
    <property type="term" value="F:transposase activity"/>
    <property type="evidence" value="ECO:0007669"/>
    <property type="project" value="InterPro"/>
</dbReference>